<dbReference type="WBParaSite" id="TREG1_69480.1">
    <property type="protein sequence ID" value="TREG1_69480.1"/>
    <property type="gene ID" value="TREG1_69480"/>
</dbReference>
<name>A0AA85K6P6_TRIRE</name>
<protein>
    <submittedName>
        <fullName evidence="2">Uncharacterized protein</fullName>
    </submittedName>
</protein>
<proteinExistence type="predicted"/>
<organism evidence="1 2">
    <name type="scientific">Trichobilharzia regenti</name>
    <name type="common">Nasal bird schistosome</name>
    <dbReference type="NCBI Taxonomy" id="157069"/>
    <lineage>
        <taxon>Eukaryota</taxon>
        <taxon>Metazoa</taxon>
        <taxon>Spiralia</taxon>
        <taxon>Lophotrochozoa</taxon>
        <taxon>Platyhelminthes</taxon>
        <taxon>Trematoda</taxon>
        <taxon>Digenea</taxon>
        <taxon>Strigeidida</taxon>
        <taxon>Schistosomatoidea</taxon>
        <taxon>Schistosomatidae</taxon>
        <taxon>Trichobilharzia</taxon>
    </lineage>
</organism>
<reference evidence="1" key="1">
    <citation type="submission" date="2022-06" db="EMBL/GenBank/DDBJ databases">
        <authorList>
            <person name="Berger JAMES D."/>
            <person name="Berger JAMES D."/>
        </authorList>
    </citation>
    <scope>NUCLEOTIDE SEQUENCE [LARGE SCALE GENOMIC DNA]</scope>
</reference>
<sequence length="864" mass="98724">MKLKIGKLNYCQHYYYIIKSVMFRSKSSSMKFDEFLVDADLTSCSPSLYDNHFELTNGINIHKVNEFPSQTSSSLSSPLPPSLTPSSSFSSESIVDSQSLMSDCTDEIIKSKSQRPYNNMCNSDIKPIKYKLLNNESLGNICINVQFHFPYSLHNNSLLTDFYDELNSDISTSTSNTFTVSNILYSDNCCTTSTIGFPPYLDKLHSVQTTSDMLIKPKSPRVLLDASNNDIYDRKIKLTQKCNSSSDSGLYTSLPIDVRYISTRLVKQEIQMETPHFAPILNTKYIYSPSLENIENKLCTGDITTSIETDYDMSNNIQTIDTNISTLSNLGEFKNQSRYRRIETSARIHEDTSVTSTINVDEQVKLCPEKLIPLYDSNRMNPIEYSRISRISEKYVDQAIIPNAPLTYNHKHYEDTSNKSMNDSINHINYTLAGDMYKRTNEEIITSSCCLQRSSNLSPEHCCSLNSINETTSRNIPNPVNYYESVLCRQLYSTSIKKCSERYEKVYSSLKPLNSSKMYNTIPQTLLISKMEEFVQKLAKVSLIPNQLCERHEHHSNLCVEGDKQNPSVILKNDALLFNKNPFKMNNISKILMFDKQSTIQKPSFTSIYHQDRSLKKFSQCDTSTQTDNDDKVNKSKFYQHINVEHFQCPIYNKYSIDGLDSKMNSPDTNHFHAVVSPVYPTFRNSSSGTSACSCSHSERCKSNFTHKSTCEEAFTKCYSSYELHKHPIKATSLPIAKCVFCHFIDTCPGDCVHRITTCLHHGLYILSNTPSCINSQSHQSSESNVNIKSNETDVFSSSRVLHFIVCPKCSANNTANNCATHNRYTTCYRQRRQYFSTRFASSKEFVVYVQEKRKYLTMYDIEI</sequence>
<evidence type="ECO:0000313" key="2">
    <source>
        <dbReference type="WBParaSite" id="TREG1_69480.1"/>
    </source>
</evidence>
<keyword evidence="1" id="KW-1185">Reference proteome</keyword>
<evidence type="ECO:0000313" key="1">
    <source>
        <dbReference type="Proteomes" id="UP000050795"/>
    </source>
</evidence>
<reference evidence="2" key="2">
    <citation type="submission" date="2023-11" db="UniProtKB">
        <authorList>
            <consortium name="WormBaseParasite"/>
        </authorList>
    </citation>
    <scope>IDENTIFICATION</scope>
</reference>
<accession>A0AA85K6P6</accession>
<dbReference type="Proteomes" id="UP000050795">
    <property type="component" value="Unassembled WGS sequence"/>
</dbReference>
<dbReference type="AlphaFoldDB" id="A0AA85K6P6"/>